<protein>
    <submittedName>
        <fullName evidence="1">Uncharacterized protein</fullName>
    </submittedName>
</protein>
<proteinExistence type="predicted"/>
<feature type="non-terminal residue" evidence="1">
    <location>
        <position position="1"/>
    </location>
</feature>
<gene>
    <name evidence="1" type="ORF">METZ01_LOCUS200651</name>
</gene>
<organism evidence="1">
    <name type="scientific">marine metagenome</name>
    <dbReference type="NCBI Taxonomy" id="408172"/>
    <lineage>
        <taxon>unclassified sequences</taxon>
        <taxon>metagenomes</taxon>
        <taxon>ecological metagenomes</taxon>
    </lineage>
</organism>
<dbReference type="EMBL" id="UINC01043576">
    <property type="protein sequence ID" value="SVB47797.1"/>
    <property type="molecule type" value="Genomic_DNA"/>
</dbReference>
<reference evidence="1" key="1">
    <citation type="submission" date="2018-05" db="EMBL/GenBank/DDBJ databases">
        <authorList>
            <person name="Lanie J.A."/>
            <person name="Ng W.-L."/>
            <person name="Kazmierczak K.M."/>
            <person name="Andrzejewski T.M."/>
            <person name="Davidsen T.M."/>
            <person name="Wayne K.J."/>
            <person name="Tettelin H."/>
            <person name="Glass J.I."/>
            <person name="Rusch D."/>
            <person name="Podicherti R."/>
            <person name="Tsui H.-C.T."/>
            <person name="Winkler M.E."/>
        </authorList>
    </citation>
    <scope>NUCLEOTIDE SEQUENCE</scope>
</reference>
<name>A0A382ED24_9ZZZZ</name>
<dbReference type="AlphaFoldDB" id="A0A382ED24"/>
<sequence length="21" mass="2123">RMGVKADAFADSTGDLDALVA</sequence>
<evidence type="ECO:0000313" key="1">
    <source>
        <dbReference type="EMBL" id="SVB47797.1"/>
    </source>
</evidence>
<accession>A0A382ED24</accession>